<dbReference type="Proteomes" id="UP000025756">
    <property type="component" value="Unassembled WGS sequence"/>
</dbReference>
<dbReference type="PANTHER" id="PTHR46438">
    <property type="entry name" value="ALPHA/BETA-HYDROLASES SUPERFAMILY PROTEIN"/>
    <property type="match status" value="1"/>
</dbReference>
<proteinExistence type="predicted"/>
<comment type="caution">
    <text evidence="2">The sequence shown here is derived from an EMBL/GenBank/DDBJ whole genome shotgun (WGS) entry which is preliminary data.</text>
</comment>
<dbReference type="EMBL" id="JGWH01000103">
    <property type="protein sequence ID" value="KCV34236.1"/>
    <property type="molecule type" value="Genomic_DNA"/>
</dbReference>
<dbReference type="Gene3D" id="3.40.50.1820">
    <property type="entry name" value="alpha/beta hydrolase"/>
    <property type="match status" value="1"/>
</dbReference>
<organism evidence="2 3">
    <name type="scientific">Bordetella bronchiseptica 00-P-2796</name>
    <dbReference type="NCBI Taxonomy" id="1331199"/>
    <lineage>
        <taxon>Bacteria</taxon>
        <taxon>Pseudomonadati</taxon>
        <taxon>Pseudomonadota</taxon>
        <taxon>Betaproteobacteria</taxon>
        <taxon>Burkholderiales</taxon>
        <taxon>Alcaligenaceae</taxon>
        <taxon>Bordetella</taxon>
    </lineage>
</organism>
<accession>A0ABR4RDR7</accession>
<dbReference type="Pfam" id="PF00561">
    <property type="entry name" value="Abhydrolase_1"/>
    <property type="match status" value="1"/>
</dbReference>
<dbReference type="PRINTS" id="PR00111">
    <property type="entry name" value="ABHYDROLASE"/>
</dbReference>
<evidence type="ECO:0000313" key="3">
    <source>
        <dbReference type="Proteomes" id="UP000025756"/>
    </source>
</evidence>
<feature type="domain" description="AB hydrolase-1" evidence="1">
    <location>
        <begin position="61"/>
        <end position="294"/>
    </location>
</feature>
<reference evidence="2 3" key="1">
    <citation type="submission" date="2014-03" db="EMBL/GenBank/DDBJ databases">
        <title>Genome sequence of Bordetella bronchiseptica.</title>
        <authorList>
            <person name="Harvill E."/>
            <person name="Goodfield L.L."/>
            <person name="Ivanov Y.V."/>
            <person name="Meyer J.A."/>
            <person name="Muse S.J."/>
            <person name="Jacobs N."/>
            <person name="Bendor L."/>
            <person name="Smallridge W.E."/>
            <person name="Brinkac L.M."/>
            <person name="Sanka R."/>
            <person name="Kim M."/>
            <person name="Losada L."/>
        </authorList>
    </citation>
    <scope>NUCLEOTIDE SEQUENCE [LARGE SCALE GENOMIC DNA]</scope>
    <source>
        <strain evidence="2 3">00-P-2796</strain>
    </source>
</reference>
<dbReference type="SUPFAM" id="SSF53474">
    <property type="entry name" value="alpha/beta-Hydrolases"/>
    <property type="match status" value="1"/>
</dbReference>
<sequence>MQVWILLYGFTRCCFDRFEYIESILIRNNHCHAMSLPDGYTLSHLPFEGTQCAYLRGGSGPTLLLVHGSGPGASSLGNWRAVLPALARRFDVVAMDLVGFGQSGRKPAAPYFDFDMWVRQVRAMMSHLGEGPIGLVGHSLAGALALTVASGNPAVRGVVATGTMGIPFAPNDATRRTWKCPRSRPELVRALQGLIHDHSVIDEAYLAVREPVIFAPGYADYFDAMFDAAPATYIAAATLSERTLRGIRCPVTLLHGRDDAAFPPAASQRIAEQLADADLVLLAGCSHSVAFERPDVFLAMVHQRFGALPYFL</sequence>
<gene>
    <name evidence="2" type="ORF">L490_2541</name>
</gene>
<name>A0ABR4RDR7_BORBO</name>
<evidence type="ECO:0000313" key="2">
    <source>
        <dbReference type="EMBL" id="KCV34236.1"/>
    </source>
</evidence>
<dbReference type="InterPro" id="IPR000073">
    <property type="entry name" value="AB_hydrolase_1"/>
</dbReference>
<evidence type="ECO:0000259" key="1">
    <source>
        <dbReference type="Pfam" id="PF00561"/>
    </source>
</evidence>
<protein>
    <submittedName>
        <fullName evidence="2">Alpha/beta hydrolase family protein</fullName>
    </submittedName>
</protein>
<dbReference type="GO" id="GO:0016787">
    <property type="term" value="F:hydrolase activity"/>
    <property type="evidence" value="ECO:0007669"/>
    <property type="project" value="UniProtKB-KW"/>
</dbReference>
<keyword evidence="3" id="KW-1185">Reference proteome</keyword>
<dbReference type="PANTHER" id="PTHR46438:SF11">
    <property type="entry name" value="LIPASE-RELATED"/>
    <property type="match status" value="1"/>
</dbReference>
<dbReference type="InterPro" id="IPR029058">
    <property type="entry name" value="AB_hydrolase_fold"/>
</dbReference>
<keyword evidence="2" id="KW-0378">Hydrolase</keyword>